<feature type="transmembrane region" description="Helical" evidence="1">
    <location>
        <begin position="17"/>
        <end position="41"/>
    </location>
</feature>
<accession>A0A9W6DH00</accession>
<dbReference type="EMBL" id="BRLB01000009">
    <property type="protein sequence ID" value="GKX30334.1"/>
    <property type="molecule type" value="Genomic_DNA"/>
</dbReference>
<comment type="caution">
    <text evidence="2">The sequence shown here is derived from an EMBL/GenBank/DDBJ whole genome shotgun (WGS) entry which is preliminary data.</text>
</comment>
<reference evidence="2" key="1">
    <citation type="submission" date="2022-06" db="EMBL/GenBank/DDBJ databases">
        <title>Vallitalea longa sp. nov., an anaerobic bacterium isolated from marine sediment.</title>
        <authorList>
            <person name="Hirano S."/>
            <person name="Terahara T."/>
            <person name="Mori K."/>
            <person name="Hamada M."/>
            <person name="Matsumoto R."/>
            <person name="Kobayashi T."/>
        </authorList>
    </citation>
    <scope>NUCLEOTIDE SEQUENCE</scope>
    <source>
        <strain evidence="2">SH18-1</strain>
    </source>
</reference>
<name>A0A9W6DH00_9FIRM</name>
<gene>
    <name evidence="2" type="ORF">SH1V18_28140</name>
</gene>
<protein>
    <submittedName>
        <fullName evidence="2">Uncharacterized protein</fullName>
    </submittedName>
</protein>
<evidence type="ECO:0000313" key="3">
    <source>
        <dbReference type="Proteomes" id="UP001144256"/>
    </source>
</evidence>
<dbReference type="AlphaFoldDB" id="A0A9W6DH00"/>
<evidence type="ECO:0000313" key="2">
    <source>
        <dbReference type="EMBL" id="GKX30334.1"/>
    </source>
</evidence>
<keyword evidence="1" id="KW-0472">Membrane</keyword>
<keyword evidence="1" id="KW-1133">Transmembrane helix</keyword>
<keyword evidence="1" id="KW-0812">Transmembrane</keyword>
<feature type="transmembrane region" description="Helical" evidence="1">
    <location>
        <begin position="62"/>
        <end position="81"/>
    </location>
</feature>
<sequence>MHCLFLVEKGYTTIAELIFSILLISGSILGFVKKAIVFLPLRTSIEINYYGNQDKFMHIFRYFMNGLTLLFKVYLLINILINNPSWSY</sequence>
<organism evidence="2 3">
    <name type="scientific">Vallitalea longa</name>
    <dbReference type="NCBI Taxonomy" id="2936439"/>
    <lineage>
        <taxon>Bacteria</taxon>
        <taxon>Bacillati</taxon>
        <taxon>Bacillota</taxon>
        <taxon>Clostridia</taxon>
        <taxon>Lachnospirales</taxon>
        <taxon>Vallitaleaceae</taxon>
        <taxon>Vallitalea</taxon>
    </lineage>
</organism>
<proteinExistence type="predicted"/>
<dbReference type="RefSeq" id="WP_281816435.1">
    <property type="nucleotide sequence ID" value="NZ_BRLB01000009.1"/>
</dbReference>
<dbReference type="Proteomes" id="UP001144256">
    <property type="component" value="Unassembled WGS sequence"/>
</dbReference>
<evidence type="ECO:0000256" key="1">
    <source>
        <dbReference type="SAM" id="Phobius"/>
    </source>
</evidence>
<keyword evidence="3" id="KW-1185">Reference proteome</keyword>